<dbReference type="InterPro" id="IPR032879">
    <property type="entry name" value="FixG_C"/>
</dbReference>
<keyword evidence="2" id="KW-0004">4Fe-4S</keyword>
<dbReference type="Proteomes" id="UP001597369">
    <property type="component" value="Unassembled WGS sequence"/>
</dbReference>
<dbReference type="InterPro" id="IPR017900">
    <property type="entry name" value="4Fe4S_Fe_S_CS"/>
</dbReference>
<keyword evidence="5" id="KW-0408">Iron</keyword>
<keyword evidence="10" id="KW-1185">Reference proteome</keyword>
<dbReference type="PROSITE" id="PS00198">
    <property type="entry name" value="4FE4S_FER_1"/>
    <property type="match status" value="1"/>
</dbReference>
<feature type="transmembrane region" description="Helical" evidence="7">
    <location>
        <begin position="196"/>
        <end position="216"/>
    </location>
</feature>
<dbReference type="Gene3D" id="2.60.40.10">
    <property type="entry name" value="Immunoglobulins"/>
    <property type="match status" value="1"/>
</dbReference>
<evidence type="ECO:0000256" key="6">
    <source>
        <dbReference type="ARBA" id="ARBA00023014"/>
    </source>
</evidence>
<keyword evidence="3" id="KW-0479">Metal-binding</keyword>
<evidence type="ECO:0000313" key="9">
    <source>
        <dbReference type="EMBL" id="MFD2066872.1"/>
    </source>
</evidence>
<dbReference type="Pfam" id="PF13746">
    <property type="entry name" value="Fer4_18"/>
    <property type="match status" value="1"/>
</dbReference>
<comment type="caution">
    <text evidence="9">The sequence shown here is derived from an EMBL/GenBank/DDBJ whole genome shotgun (WGS) entry which is preliminary data.</text>
</comment>
<dbReference type="PROSITE" id="PS51379">
    <property type="entry name" value="4FE4S_FER_2"/>
    <property type="match status" value="1"/>
</dbReference>
<organism evidence="9 10">
    <name type="scientific">Pontibacter silvestris</name>
    <dbReference type="NCBI Taxonomy" id="2305183"/>
    <lineage>
        <taxon>Bacteria</taxon>
        <taxon>Pseudomonadati</taxon>
        <taxon>Bacteroidota</taxon>
        <taxon>Cytophagia</taxon>
        <taxon>Cytophagales</taxon>
        <taxon>Hymenobacteraceae</taxon>
        <taxon>Pontibacter</taxon>
    </lineage>
</organism>
<gene>
    <name evidence="9" type="primary">ccoG</name>
    <name evidence="9" type="ORF">ACFSKU_08245</name>
</gene>
<dbReference type="InterPro" id="IPR014116">
    <property type="entry name" value="Cyt_c_oxidase_cbb3_FixG"/>
</dbReference>
<feature type="transmembrane region" description="Helical" evidence="7">
    <location>
        <begin position="45"/>
        <end position="69"/>
    </location>
</feature>
<keyword evidence="4" id="KW-0249">Electron transport</keyword>
<evidence type="ECO:0000256" key="3">
    <source>
        <dbReference type="ARBA" id="ARBA00022723"/>
    </source>
</evidence>
<dbReference type="PANTHER" id="PTHR30176">
    <property type="entry name" value="FERREDOXIN-TYPE PROTEIN NAPH"/>
    <property type="match status" value="1"/>
</dbReference>
<dbReference type="Pfam" id="PF11614">
    <property type="entry name" value="FixG_C"/>
    <property type="match status" value="1"/>
</dbReference>
<dbReference type="PANTHER" id="PTHR30176:SF3">
    <property type="entry name" value="FERREDOXIN-TYPE PROTEIN NAPH"/>
    <property type="match status" value="1"/>
</dbReference>
<dbReference type="SUPFAM" id="SSF54862">
    <property type="entry name" value="4Fe-4S ferredoxins"/>
    <property type="match status" value="1"/>
</dbReference>
<evidence type="ECO:0000256" key="1">
    <source>
        <dbReference type="ARBA" id="ARBA00022448"/>
    </source>
</evidence>
<reference evidence="10" key="1">
    <citation type="journal article" date="2019" name="Int. J. Syst. Evol. Microbiol.">
        <title>The Global Catalogue of Microorganisms (GCM) 10K type strain sequencing project: providing services to taxonomists for standard genome sequencing and annotation.</title>
        <authorList>
            <consortium name="The Broad Institute Genomics Platform"/>
            <consortium name="The Broad Institute Genome Sequencing Center for Infectious Disease"/>
            <person name="Wu L."/>
            <person name="Ma J."/>
        </authorList>
    </citation>
    <scope>NUCLEOTIDE SEQUENCE [LARGE SCALE GENOMIC DNA]</scope>
    <source>
        <strain evidence="10">JCM 16545</strain>
    </source>
</reference>
<dbReference type="Gene3D" id="3.30.70.20">
    <property type="match status" value="1"/>
</dbReference>
<evidence type="ECO:0000259" key="8">
    <source>
        <dbReference type="PROSITE" id="PS51379"/>
    </source>
</evidence>
<evidence type="ECO:0000256" key="5">
    <source>
        <dbReference type="ARBA" id="ARBA00023004"/>
    </source>
</evidence>
<dbReference type="Pfam" id="PF12801">
    <property type="entry name" value="Fer4_5"/>
    <property type="match status" value="1"/>
</dbReference>
<keyword evidence="6" id="KW-0411">Iron-sulfur</keyword>
<evidence type="ECO:0000256" key="2">
    <source>
        <dbReference type="ARBA" id="ARBA00022485"/>
    </source>
</evidence>
<feature type="transmembrane region" description="Helical" evidence="7">
    <location>
        <begin position="89"/>
        <end position="110"/>
    </location>
</feature>
<proteinExistence type="predicted"/>
<accession>A0ABW4WVV2</accession>
<dbReference type="RefSeq" id="WP_229961529.1">
    <property type="nucleotide sequence ID" value="NZ_JAJJWI010000013.1"/>
</dbReference>
<keyword evidence="7" id="KW-1133">Transmembrane helix</keyword>
<dbReference type="InterPro" id="IPR013783">
    <property type="entry name" value="Ig-like_fold"/>
</dbReference>
<evidence type="ECO:0000256" key="4">
    <source>
        <dbReference type="ARBA" id="ARBA00022982"/>
    </source>
</evidence>
<name>A0ABW4WVV2_9BACT</name>
<protein>
    <submittedName>
        <fullName evidence="9">Cytochrome c oxidase accessory protein CcoG</fullName>
    </submittedName>
</protein>
<dbReference type="EMBL" id="JBHUHV010000024">
    <property type="protein sequence ID" value="MFD2066872.1"/>
    <property type="molecule type" value="Genomic_DNA"/>
</dbReference>
<dbReference type="NCBIfam" id="TIGR02745">
    <property type="entry name" value="ccoG_rdxA_fixG"/>
    <property type="match status" value="1"/>
</dbReference>
<evidence type="ECO:0000313" key="10">
    <source>
        <dbReference type="Proteomes" id="UP001597369"/>
    </source>
</evidence>
<keyword evidence="7" id="KW-0812">Transmembrane</keyword>
<feature type="domain" description="4Fe-4S ferredoxin-type" evidence="8">
    <location>
        <begin position="260"/>
        <end position="288"/>
    </location>
</feature>
<evidence type="ECO:0000256" key="7">
    <source>
        <dbReference type="SAM" id="Phobius"/>
    </source>
</evidence>
<dbReference type="InterPro" id="IPR017896">
    <property type="entry name" value="4Fe4S_Fe-S-bd"/>
</dbReference>
<feature type="transmembrane region" description="Helical" evidence="7">
    <location>
        <begin position="339"/>
        <end position="358"/>
    </location>
</feature>
<keyword evidence="7" id="KW-0472">Membrane</keyword>
<sequence>MAIATKQTAPTDEFRDHISTVDADGKRVWVYPKQPKGTFYNYRKFVSYGLLALLFAGPLIKVNGLPLLMLNVVERKFVIFGVLFWPQDFFILVLAFLAIMVFIIVFTVVYGRLFCGWVCPQTVFLEMVFRRIEYMIEGDYTKQKALNKMPWNKEKILKKGGKNLIFLLISFLIANTFLAYIIGIDSLKEIAVDNPLNHLGGLGAIVAFTGVFYWVFAYFREQVCTIACPYGRLQGVMLDKKTVAVAYDYSRGEPRGKIRKGEERTKGDCIDCKQCVHVCPTGIDIRNGSQQLECINCTACMDACNDIMRMINKPEGLIRYESEEGIAEGKKWKLMTPRVMGYTAVLAVLLTALTTLLLTRDEAEATILRTPGQLYQTTAQGNIRNLYNISLINKTNHQMPLTLKLLEKQGNITVVGNELKLPAQGIVEGVFFMEIPKSQLSGMNSKVEIGVYSGDELITTQKTKFLGPAN</sequence>
<feature type="transmembrane region" description="Helical" evidence="7">
    <location>
        <begin position="164"/>
        <end position="184"/>
    </location>
</feature>
<keyword evidence="1" id="KW-0813">Transport</keyword>
<dbReference type="InterPro" id="IPR051684">
    <property type="entry name" value="Electron_Trans/Redox"/>
</dbReference>